<feature type="transmembrane region" description="Helical" evidence="1">
    <location>
        <begin position="144"/>
        <end position="169"/>
    </location>
</feature>
<name>A0A3R7LWD2_PENVA</name>
<feature type="transmembrane region" description="Helical" evidence="1">
    <location>
        <begin position="77"/>
        <end position="99"/>
    </location>
</feature>
<evidence type="ECO:0000313" key="3">
    <source>
        <dbReference type="Proteomes" id="UP000283509"/>
    </source>
</evidence>
<reference evidence="2 3" key="2">
    <citation type="submission" date="2019-01" db="EMBL/GenBank/DDBJ databases">
        <title>The decoding of complex shrimp genome reveals the adaptation for benthos swimmer, frequently molting mechanism and breeding impact on genome.</title>
        <authorList>
            <person name="Sun Y."/>
            <person name="Gao Y."/>
            <person name="Yu Y."/>
        </authorList>
    </citation>
    <scope>NUCLEOTIDE SEQUENCE [LARGE SCALE GENOMIC DNA]</scope>
    <source>
        <tissue evidence="2">Muscle</tissue>
    </source>
</reference>
<evidence type="ECO:0000313" key="2">
    <source>
        <dbReference type="EMBL" id="ROT64926.1"/>
    </source>
</evidence>
<feature type="transmembrane region" description="Helical" evidence="1">
    <location>
        <begin position="306"/>
        <end position="329"/>
    </location>
</feature>
<accession>A0A3R7LWD2</accession>
<keyword evidence="1" id="KW-1133">Transmembrane helix</keyword>
<sequence length="443" mass="47705">MLPFSQSTSCIRLQRVIALVDGRKLSHFGLSEVGISLLLLPISLLRILSSSLIENLLSDTLSLSFSPPLSSLLCSLYSLSLILSLSLSLFSLVILFSLLSFSSRRLLVIALSLSCLAPATPRLMPDQDLSLSSLVYPPSSYFGSLYSISLSLFFCHLLAAQFAFVFFSFSHLFNSAQMLFFFYLSHLPMCHRASRAHYFYLSLFSLSQTTTIRSGLRPSSHSPEYNLCERSVSVTLFWSLFSSNTHTSSVFPLSSLSLISLSSTLSLVLSSLSLFSALSLLLSSLSRLLSSLSSSSSLSLSLISSSLPLPLLSLVLFFSSLSLLTLSLFLTSLSSPILNLSTSLCSSSLYSSLSLSLSLSLVCSTLYTRSLSHLALSLSPACSSLSLSLLSSLYSTLSLSSLPCVQSLSLSLLSRLSSLLGSLISLHIVRAISSSFSLSPSST</sequence>
<feature type="transmembrane region" description="Helical" evidence="1">
    <location>
        <begin position="258"/>
        <end position="285"/>
    </location>
</feature>
<comment type="caution">
    <text evidence="2">The sequence shown here is derived from an EMBL/GenBank/DDBJ whole genome shotgun (WGS) entry which is preliminary data.</text>
</comment>
<protein>
    <submittedName>
        <fullName evidence="2">Uncharacterized protein</fullName>
    </submittedName>
</protein>
<feature type="transmembrane region" description="Helical" evidence="1">
    <location>
        <begin position="33"/>
        <end position="57"/>
    </location>
</feature>
<organism evidence="2 3">
    <name type="scientific">Penaeus vannamei</name>
    <name type="common">Whiteleg shrimp</name>
    <name type="synonym">Litopenaeus vannamei</name>
    <dbReference type="NCBI Taxonomy" id="6689"/>
    <lineage>
        <taxon>Eukaryota</taxon>
        <taxon>Metazoa</taxon>
        <taxon>Ecdysozoa</taxon>
        <taxon>Arthropoda</taxon>
        <taxon>Crustacea</taxon>
        <taxon>Multicrustacea</taxon>
        <taxon>Malacostraca</taxon>
        <taxon>Eumalacostraca</taxon>
        <taxon>Eucarida</taxon>
        <taxon>Decapoda</taxon>
        <taxon>Dendrobranchiata</taxon>
        <taxon>Penaeoidea</taxon>
        <taxon>Penaeidae</taxon>
        <taxon>Penaeus</taxon>
    </lineage>
</organism>
<keyword evidence="1" id="KW-0472">Membrane</keyword>
<proteinExistence type="predicted"/>
<keyword evidence="1" id="KW-0812">Transmembrane</keyword>
<keyword evidence="3" id="KW-1185">Reference proteome</keyword>
<evidence type="ECO:0000256" key="1">
    <source>
        <dbReference type="SAM" id="Phobius"/>
    </source>
</evidence>
<dbReference type="AlphaFoldDB" id="A0A3R7LWD2"/>
<dbReference type="Proteomes" id="UP000283509">
    <property type="component" value="Unassembled WGS sequence"/>
</dbReference>
<reference evidence="2 3" key="1">
    <citation type="submission" date="2018-04" db="EMBL/GenBank/DDBJ databases">
        <authorList>
            <person name="Zhang X."/>
            <person name="Yuan J."/>
            <person name="Li F."/>
            <person name="Xiang J."/>
        </authorList>
    </citation>
    <scope>NUCLEOTIDE SEQUENCE [LARGE SCALE GENOMIC DNA]</scope>
    <source>
        <tissue evidence="2">Muscle</tissue>
    </source>
</reference>
<gene>
    <name evidence="2" type="ORF">C7M84_017131</name>
</gene>
<feature type="transmembrane region" description="Helical" evidence="1">
    <location>
        <begin position="106"/>
        <end position="124"/>
    </location>
</feature>
<dbReference type="EMBL" id="QCYY01003168">
    <property type="protein sequence ID" value="ROT64926.1"/>
    <property type="molecule type" value="Genomic_DNA"/>
</dbReference>